<evidence type="ECO:0000313" key="10">
    <source>
        <dbReference type="EnsemblMetazoa" id="XP_037876327.1"/>
    </source>
</evidence>
<keyword evidence="8" id="KW-0496">Mitochondrion</keyword>
<dbReference type="EnsemblMetazoa" id="XM_038020399.1">
    <property type="protein sequence ID" value="XP_037876327.1"/>
    <property type="gene ID" value="LOC101739677"/>
</dbReference>
<dbReference type="SMR" id="A0A8R2RAU1"/>
<dbReference type="PANTHER" id="PTHR13344:SF0">
    <property type="entry name" value="NADH DEHYDROGENASE [UBIQUINONE] 1 ALPHA SUBCOMPLEX SUBUNIT 8"/>
    <property type="match status" value="1"/>
</dbReference>
<evidence type="ECO:0000256" key="2">
    <source>
        <dbReference type="ARBA" id="ARBA00004173"/>
    </source>
</evidence>
<dbReference type="Proteomes" id="UP000005204">
    <property type="component" value="Unassembled WGS sequence"/>
</dbReference>
<keyword evidence="6" id="KW-0677">Repeat</keyword>
<proteinExistence type="inferred from homology"/>
<evidence type="ECO:0000256" key="1">
    <source>
        <dbReference type="ARBA" id="ARBA00003195"/>
    </source>
</evidence>
<comment type="similarity">
    <text evidence="3">Belongs to the complex I NDUFA8 subunit family.</text>
</comment>
<keyword evidence="5" id="KW-0679">Respiratory chain</keyword>
<keyword evidence="7" id="KW-0249">Electron transport</keyword>
<dbReference type="GeneID" id="101739677"/>
<comment type="function">
    <text evidence="1">Accessory subunit of the mitochondrial membrane respiratory chain NADH dehydrogenase (Complex I), that is believed not to be involved in catalysis. Complex I functions in the transfer of electrons from NADH to the respiratory chain. The immediate electron acceptor for the enzyme is believed to be ubiquinone.</text>
</comment>
<evidence type="ECO:0000256" key="4">
    <source>
        <dbReference type="ARBA" id="ARBA00022448"/>
    </source>
</evidence>
<evidence type="ECO:0008006" key="12">
    <source>
        <dbReference type="Google" id="ProtNLM"/>
    </source>
</evidence>
<name>A0A8R2RAU1_BOMMO</name>
<dbReference type="GO" id="GO:0005739">
    <property type="term" value="C:mitochondrion"/>
    <property type="evidence" value="ECO:0007669"/>
    <property type="project" value="UniProtKB-SubCell"/>
</dbReference>
<sequence length="179" mass="20180">MVLTAEVDLPQFSTLTVPEVNLSTSTLMSAAPYLGKHCESINNEFMLCRQETNDPRSCLELGKRVTACTLQLFKNMKKACLHEFKQYANCIDKSSGDYGFRHCRKTQAVLDCCMKDKLGLERPHVGHFCRGRVHKSSCAPPRPPPCPCQPIVPDPTPSLPDSKPRYPPRLGSRFYFMTE</sequence>
<evidence type="ECO:0000256" key="3">
    <source>
        <dbReference type="ARBA" id="ARBA00010705"/>
    </source>
</evidence>
<organism evidence="10 11">
    <name type="scientific">Bombyx mori</name>
    <name type="common">Silk moth</name>
    <dbReference type="NCBI Taxonomy" id="7091"/>
    <lineage>
        <taxon>Eukaryota</taxon>
        <taxon>Metazoa</taxon>
        <taxon>Ecdysozoa</taxon>
        <taxon>Arthropoda</taxon>
        <taxon>Hexapoda</taxon>
        <taxon>Insecta</taxon>
        <taxon>Pterygota</taxon>
        <taxon>Neoptera</taxon>
        <taxon>Endopterygota</taxon>
        <taxon>Lepidoptera</taxon>
        <taxon>Glossata</taxon>
        <taxon>Ditrysia</taxon>
        <taxon>Bombycoidea</taxon>
        <taxon>Bombycidae</taxon>
        <taxon>Bombycinae</taxon>
        <taxon>Bombyx</taxon>
    </lineage>
</organism>
<dbReference type="GO" id="GO:0006120">
    <property type="term" value="P:mitochondrial electron transport, NADH to ubiquinone"/>
    <property type="evidence" value="ECO:0007669"/>
    <property type="project" value="InterPro"/>
</dbReference>
<keyword evidence="11" id="KW-1185">Reference proteome</keyword>
<dbReference type="AlphaFoldDB" id="A0A8R2RAU1"/>
<dbReference type="RefSeq" id="XP_037876327.1">
    <property type="nucleotide sequence ID" value="XM_038020399.2"/>
</dbReference>
<evidence type="ECO:0000256" key="7">
    <source>
        <dbReference type="ARBA" id="ARBA00022982"/>
    </source>
</evidence>
<reference evidence="11" key="1">
    <citation type="journal article" date="2008" name="Insect Biochem. Mol. Biol.">
        <title>The genome of a lepidopteran model insect, the silkworm Bombyx mori.</title>
        <authorList>
            <consortium name="International Silkworm Genome Consortium"/>
        </authorList>
    </citation>
    <scope>NUCLEOTIDE SEQUENCE [LARGE SCALE GENOMIC DNA]</scope>
    <source>
        <strain evidence="11">p50T</strain>
    </source>
</reference>
<protein>
    <recommendedName>
        <fullName evidence="12">NADH dehydrogenase [ubiquinone] 1 alpha subcomplex subunit 8</fullName>
    </recommendedName>
</protein>
<evidence type="ECO:0000256" key="9">
    <source>
        <dbReference type="ARBA" id="ARBA00023157"/>
    </source>
</evidence>
<evidence type="ECO:0000256" key="5">
    <source>
        <dbReference type="ARBA" id="ARBA00022660"/>
    </source>
</evidence>
<dbReference type="KEGG" id="bmor:101739677"/>
<evidence type="ECO:0000256" key="8">
    <source>
        <dbReference type="ARBA" id="ARBA00023128"/>
    </source>
</evidence>
<reference evidence="10" key="2">
    <citation type="submission" date="2022-06" db="UniProtKB">
        <authorList>
            <consortium name="EnsemblMetazoa"/>
        </authorList>
    </citation>
    <scope>IDENTIFICATION</scope>
    <source>
        <strain evidence="10">p50T (Dazao)</strain>
    </source>
</reference>
<dbReference type="InterPro" id="IPR016680">
    <property type="entry name" value="NDUFA8"/>
</dbReference>
<dbReference type="PROSITE" id="PS51808">
    <property type="entry name" value="CHCH"/>
    <property type="match status" value="1"/>
</dbReference>
<comment type="subcellular location">
    <subcellularLocation>
        <location evidence="2">Mitochondrion</location>
    </subcellularLocation>
</comment>
<keyword evidence="9" id="KW-1015">Disulfide bond</keyword>
<evidence type="ECO:0000256" key="6">
    <source>
        <dbReference type="ARBA" id="ARBA00022737"/>
    </source>
</evidence>
<evidence type="ECO:0000313" key="11">
    <source>
        <dbReference type="Proteomes" id="UP000005204"/>
    </source>
</evidence>
<dbReference type="PANTHER" id="PTHR13344">
    <property type="entry name" value="NADH-UBIQUINONE OXIDOREDUCTASE"/>
    <property type="match status" value="1"/>
</dbReference>
<keyword evidence="4" id="KW-0813">Transport</keyword>
<accession>A0A8R2RAU1</accession>
<dbReference type="OMA" id="INNEFML"/>